<organism evidence="6 7">
    <name type="scientific">Phormidesmis priestleyi ULC007</name>
    <dbReference type="NCBI Taxonomy" id="1920490"/>
    <lineage>
        <taxon>Bacteria</taxon>
        <taxon>Bacillati</taxon>
        <taxon>Cyanobacteriota</taxon>
        <taxon>Cyanophyceae</taxon>
        <taxon>Leptolyngbyales</taxon>
        <taxon>Leptolyngbyaceae</taxon>
        <taxon>Phormidesmis</taxon>
    </lineage>
</organism>
<feature type="domain" description="DNA methylase N-4/N-6" evidence="5">
    <location>
        <begin position="52"/>
        <end position="273"/>
    </location>
</feature>
<dbReference type="InterPro" id="IPR001091">
    <property type="entry name" value="RM_Methyltransferase"/>
</dbReference>
<name>A0A2T1DHN5_9CYAN</name>
<evidence type="ECO:0000256" key="2">
    <source>
        <dbReference type="ARBA" id="ARBA00022603"/>
    </source>
</evidence>
<dbReference type="PROSITE" id="PS00092">
    <property type="entry name" value="N6_MTASE"/>
    <property type="match status" value="1"/>
</dbReference>
<comment type="caution">
    <text evidence="6">The sequence shown here is derived from an EMBL/GenBank/DDBJ whole genome shotgun (WGS) entry which is preliminary data.</text>
</comment>
<dbReference type="Pfam" id="PF01555">
    <property type="entry name" value="N6_N4_Mtase"/>
    <property type="match status" value="1"/>
</dbReference>
<evidence type="ECO:0000256" key="1">
    <source>
        <dbReference type="ARBA" id="ARBA00006594"/>
    </source>
</evidence>
<reference evidence="6 7" key="1">
    <citation type="submission" date="2018-02" db="EMBL/GenBank/DDBJ databases">
        <authorList>
            <person name="Cohen D.B."/>
            <person name="Kent A.D."/>
        </authorList>
    </citation>
    <scope>NUCLEOTIDE SEQUENCE [LARGE SCALE GENOMIC DNA]</scope>
    <source>
        <strain evidence="6 7">ULC007</strain>
    </source>
</reference>
<accession>A0A2T1DHN5</accession>
<dbReference type="PANTHER" id="PTHR13370:SF3">
    <property type="entry name" value="TRNA (GUANINE(10)-N2)-METHYLTRANSFERASE HOMOLOG"/>
    <property type="match status" value="1"/>
</dbReference>
<dbReference type="Gene3D" id="3.40.50.150">
    <property type="entry name" value="Vaccinia Virus protein VP39"/>
    <property type="match status" value="1"/>
</dbReference>
<dbReference type="PANTHER" id="PTHR13370">
    <property type="entry name" value="RNA METHYLASE-RELATED"/>
    <property type="match status" value="1"/>
</dbReference>
<dbReference type="GO" id="GO:0005737">
    <property type="term" value="C:cytoplasm"/>
    <property type="evidence" value="ECO:0007669"/>
    <property type="project" value="TreeGrafter"/>
</dbReference>
<sequence length="322" mass="36353">MNRTLTLSDEDKVRLAPRILRKLPSDPFLIPPTGTIQGDCLEVAKLLPLGVVDLLILDPPYNLNKSFNGRKFLKRTVDDYALWLDEVVHILKPLLKQTASIYICGDWLSSASIFTVASSHFVVQNRITWEREKGRGAKSNWKNSSEDIWFCTMSEHYTFNVDDVKLRRKVIAPYRNGDGTPKDWQVTGEGNFRDTHPSNLWTDLTIPFWSMSENTDHPTQKSEKLIAKLVLASTNPGDFVLDPFLGSGTTSVVAKKLGRKHLGIELDETYSLLTERRLEIADSEPGIQGFSEGVFWERNTLVVQQKGRANKAMSESSIVESD</sequence>
<evidence type="ECO:0000256" key="3">
    <source>
        <dbReference type="ARBA" id="ARBA00022679"/>
    </source>
</evidence>
<dbReference type="STRING" id="1920490.GCA_001895925_03915"/>
<reference evidence="6 7" key="2">
    <citation type="submission" date="2018-03" db="EMBL/GenBank/DDBJ databases">
        <title>The ancient ancestry and fast evolution of plastids.</title>
        <authorList>
            <person name="Moore K.R."/>
            <person name="Magnabosco C."/>
            <person name="Momper L."/>
            <person name="Gold D.A."/>
            <person name="Bosak T."/>
            <person name="Fournier G.P."/>
        </authorList>
    </citation>
    <scope>NUCLEOTIDE SEQUENCE [LARGE SCALE GENOMIC DNA]</scope>
    <source>
        <strain evidence="6 7">ULC007</strain>
    </source>
</reference>
<dbReference type="GO" id="GO:0003677">
    <property type="term" value="F:DNA binding"/>
    <property type="evidence" value="ECO:0007669"/>
    <property type="project" value="InterPro"/>
</dbReference>
<keyword evidence="2 6" id="KW-0489">Methyltransferase</keyword>
<evidence type="ECO:0000313" key="7">
    <source>
        <dbReference type="Proteomes" id="UP000238634"/>
    </source>
</evidence>
<proteinExistence type="inferred from homology"/>
<dbReference type="GO" id="GO:0008170">
    <property type="term" value="F:N-methyltransferase activity"/>
    <property type="evidence" value="ECO:0007669"/>
    <property type="project" value="InterPro"/>
</dbReference>
<evidence type="ECO:0000259" key="5">
    <source>
        <dbReference type="Pfam" id="PF01555"/>
    </source>
</evidence>
<protein>
    <recommendedName>
        <fullName evidence="4">Methyltransferase</fullName>
        <ecNumber evidence="4">2.1.1.-</ecNumber>
    </recommendedName>
</protein>
<gene>
    <name evidence="6" type="ORF">C7B65_09370</name>
</gene>
<dbReference type="InterPro" id="IPR002941">
    <property type="entry name" value="DNA_methylase_N4/N6"/>
</dbReference>
<dbReference type="InterPro" id="IPR002052">
    <property type="entry name" value="DNA_methylase_N6_adenine_CS"/>
</dbReference>
<dbReference type="AlphaFoldDB" id="A0A2T1DHN5"/>
<dbReference type="GO" id="GO:0032259">
    <property type="term" value="P:methylation"/>
    <property type="evidence" value="ECO:0007669"/>
    <property type="project" value="UniProtKB-KW"/>
</dbReference>
<dbReference type="InterPro" id="IPR029063">
    <property type="entry name" value="SAM-dependent_MTases_sf"/>
</dbReference>
<dbReference type="OrthoDB" id="9800801at2"/>
<evidence type="ECO:0000256" key="4">
    <source>
        <dbReference type="RuleBase" id="RU362026"/>
    </source>
</evidence>
<dbReference type="EMBL" id="PVWG01000008">
    <property type="protein sequence ID" value="PSB19986.1"/>
    <property type="molecule type" value="Genomic_DNA"/>
</dbReference>
<dbReference type="PRINTS" id="PR00508">
    <property type="entry name" value="S21N4MTFRASE"/>
</dbReference>
<keyword evidence="7" id="KW-1185">Reference proteome</keyword>
<dbReference type="EC" id="2.1.1.-" evidence="4"/>
<keyword evidence="3 6" id="KW-0808">Transferase</keyword>
<dbReference type="Proteomes" id="UP000238634">
    <property type="component" value="Unassembled WGS sequence"/>
</dbReference>
<comment type="similarity">
    <text evidence="1 4">Belongs to the N(4)/N(6)-methyltransferase family.</text>
</comment>
<evidence type="ECO:0000313" key="6">
    <source>
        <dbReference type="EMBL" id="PSB19986.1"/>
    </source>
</evidence>
<dbReference type="SUPFAM" id="SSF53335">
    <property type="entry name" value="S-adenosyl-L-methionine-dependent methyltransferases"/>
    <property type="match status" value="1"/>
</dbReference>